<evidence type="ECO:0000313" key="2">
    <source>
        <dbReference type="Proteomes" id="UP000019141"/>
    </source>
</evidence>
<dbReference type="Proteomes" id="UP000019141">
    <property type="component" value="Unassembled WGS sequence"/>
</dbReference>
<protein>
    <submittedName>
        <fullName evidence="1">Uncharacterized protein</fullName>
    </submittedName>
</protein>
<gene>
    <name evidence="1" type="ORF">ETSY1_29195</name>
</gene>
<comment type="caution">
    <text evidence="1">The sequence shown here is derived from an EMBL/GenBank/DDBJ whole genome shotgun (WGS) entry which is preliminary data.</text>
</comment>
<keyword evidence="2" id="KW-1185">Reference proteome</keyword>
<accession>W4LCZ5</accession>
<organism evidence="1 2">
    <name type="scientific">Entotheonella factor</name>
    <dbReference type="NCBI Taxonomy" id="1429438"/>
    <lineage>
        <taxon>Bacteria</taxon>
        <taxon>Pseudomonadati</taxon>
        <taxon>Nitrospinota/Tectimicrobiota group</taxon>
        <taxon>Candidatus Tectimicrobiota</taxon>
        <taxon>Candidatus Entotheonellia</taxon>
        <taxon>Candidatus Entotheonellales</taxon>
        <taxon>Candidatus Entotheonellaceae</taxon>
        <taxon>Candidatus Entotheonella</taxon>
    </lineage>
</organism>
<sequence length="74" mass="8587">MSLKEQLDAQRAKSRERIPAETRVLMDQGTESLRQSGIVDRGLKVGDTRLTLPCPTPLGILWIRLTSWPRDRWW</sequence>
<dbReference type="HOGENOM" id="CLU_2680820_0_0_7"/>
<name>W4LCZ5_ENTF1</name>
<proteinExistence type="predicted"/>
<evidence type="ECO:0000313" key="1">
    <source>
        <dbReference type="EMBL" id="ETW95784.1"/>
    </source>
</evidence>
<dbReference type="AlphaFoldDB" id="W4LCZ5"/>
<reference evidence="1 2" key="1">
    <citation type="journal article" date="2014" name="Nature">
        <title>An environmental bacterial taxon with a large and distinct metabolic repertoire.</title>
        <authorList>
            <person name="Wilson M.C."/>
            <person name="Mori T."/>
            <person name="Ruckert C."/>
            <person name="Uria A.R."/>
            <person name="Helf M.J."/>
            <person name="Takada K."/>
            <person name="Gernert C."/>
            <person name="Steffens U.A."/>
            <person name="Heycke N."/>
            <person name="Schmitt S."/>
            <person name="Rinke C."/>
            <person name="Helfrich E.J."/>
            <person name="Brachmann A.O."/>
            <person name="Gurgui C."/>
            <person name="Wakimoto T."/>
            <person name="Kracht M."/>
            <person name="Crusemann M."/>
            <person name="Hentschel U."/>
            <person name="Abe I."/>
            <person name="Matsunaga S."/>
            <person name="Kalinowski J."/>
            <person name="Takeyama H."/>
            <person name="Piel J."/>
        </authorList>
    </citation>
    <scope>NUCLEOTIDE SEQUENCE [LARGE SCALE GENOMIC DNA]</scope>
    <source>
        <strain evidence="2">TSY1</strain>
    </source>
</reference>
<dbReference type="EMBL" id="AZHW01000871">
    <property type="protein sequence ID" value="ETW95784.1"/>
    <property type="molecule type" value="Genomic_DNA"/>
</dbReference>